<dbReference type="Pfam" id="PF12850">
    <property type="entry name" value="Metallophos_2"/>
    <property type="match status" value="1"/>
</dbReference>
<organism evidence="2">
    <name type="scientific">Siphoviridae sp. ct0Wl9</name>
    <dbReference type="NCBI Taxonomy" id="2827763"/>
    <lineage>
        <taxon>Viruses</taxon>
        <taxon>Duplodnaviria</taxon>
        <taxon>Heunggongvirae</taxon>
        <taxon>Uroviricota</taxon>
        <taxon>Caudoviricetes</taxon>
    </lineage>
</organism>
<dbReference type="InterPro" id="IPR024654">
    <property type="entry name" value="Calcineurin-like_PHP_lpxH"/>
</dbReference>
<evidence type="ECO:0000313" key="2">
    <source>
        <dbReference type="EMBL" id="DAF59651.1"/>
    </source>
</evidence>
<accession>A0A8S5T9F7</accession>
<protein>
    <submittedName>
        <fullName evidence="2">DNA polymerase II small subunit</fullName>
    </submittedName>
</protein>
<feature type="domain" description="Calcineurin-like phosphoesterase" evidence="1">
    <location>
        <begin position="196"/>
        <end position="368"/>
    </location>
</feature>
<dbReference type="InterPro" id="IPR029052">
    <property type="entry name" value="Metallo-depent_PP-like"/>
</dbReference>
<evidence type="ECO:0000259" key="1">
    <source>
        <dbReference type="Pfam" id="PF12850"/>
    </source>
</evidence>
<name>A0A8S5T9F7_9CAUD</name>
<sequence length="401" mass="46003">MKIERKGDESYLAFVERATSALSDGLIDYQQWGRAVVGEDLYSEENTRRIAKFFAQFIQNLENDTVDQIDDKDKVTEIKKAMAELKSERIKIQTANLEYNANARAEARGNLFLERIAEAINRLEPVKVKHIIHKPFNQGRTGLLCISDLHAGSTYEIKGLYNEVVNSYNFEVMQDRLWKLIGLVEADCVEYDNLIVAICGDLFENMLRVSSLTKLKEPVIDTVIKTSEFLCQWIAELQNRLETNIRVVTVGGNHDTCSFLGAKPRFEEENLTKIVTKFMQIRFENNSYVQVDQFTDTAIINIQDVNVMIEHGEDSNLQTTIEYFSNLYNIDIDECIAGHLHRPESRAIGVTELGDRMICRVGSICGVDSYSKRLRKSARPSAYFALYEKDRGHTWSKNYYL</sequence>
<reference evidence="2" key="1">
    <citation type="journal article" date="2021" name="Proc. Natl. Acad. Sci. U.S.A.">
        <title>A Catalog of Tens of Thousands of Viruses from Human Metagenomes Reveals Hidden Associations with Chronic Diseases.</title>
        <authorList>
            <person name="Tisza M.J."/>
            <person name="Buck C.B."/>
        </authorList>
    </citation>
    <scope>NUCLEOTIDE SEQUENCE</scope>
    <source>
        <strain evidence="2">Ct0Wl9</strain>
    </source>
</reference>
<dbReference type="EMBL" id="BK032775">
    <property type="protein sequence ID" value="DAF59651.1"/>
    <property type="molecule type" value="Genomic_DNA"/>
</dbReference>
<dbReference type="Gene3D" id="3.60.21.10">
    <property type="match status" value="1"/>
</dbReference>
<proteinExistence type="predicted"/>
<dbReference type="SUPFAM" id="SSF56300">
    <property type="entry name" value="Metallo-dependent phosphatases"/>
    <property type="match status" value="1"/>
</dbReference>